<keyword evidence="3" id="KW-1185">Reference proteome</keyword>
<feature type="region of interest" description="Disordered" evidence="1">
    <location>
        <begin position="816"/>
        <end position="866"/>
    </location>
</feature>
<feature type="region of interest" description="Disordered" evidence="1">
    <location>
        <begin position="334"/>
        <end position="451"/>
    </location>
</feature>
<comment type="caution">
    <text evidence="2">The sequence shown here is derived from an EMBL/GenBank/DDBJ whole genome shotgun (WGS) entry which is preliminary data.</text>
</comment>
<dbReference type="AlphaFoldDB" id="A0A150G1E0"/>
<reference evidence="3" key="1">
    <citation type="journal article" date="2016" name="Nat. Commun.">
        <title>The Gonium pectorale genome demonstrates co-option of cell cycle regulation during the evolution of multicellularity.</title>
        <authorList>
            <person name="Hanschen E.R."/>
            <person name="Marriage T.N."/>
            <person name="Ferris P.J."/>
            <person name="Hamaji T."/>
            <person name="Toyoda A."/>
            <person name="Fujiyama A."/>
            <person name="Neme R."/>
            <person name="Noguchi H."/>
            <person name="Minakuchi Y."/>
            <person name="Suzuki M."/>
            <person name="Kawai-Toyooka H."/>
            <person name="Smith D.R."/>
            <person name="Sparks H."/>
            <person name="Anderson J."/>
            <person name="Bakaric R."/>
            <person name="Luria V."/>
            <person name="Karger A."/>
            <person name="Kirschner M.W."/>
            <person name="Durand P.M."/>
            <person name="Michod R.E."/>
            <person name="Nozaki H."/>
            <person name="Olson B.J."/>
        </authorList>
    </citation>
    <scope>NUCLEOTIDE SEQUENCE [LARGE SCALE GENOMIC DNA]</scope>
    <source>
        <strain evidence="3">NIES-2863</strain>
    </source>
</reference>
<proteinExistence type="predicted"/>
<feature type="compositionally biased region" description="Polar residues" evidence="1">
    <location>
        <begin position="385"/>
        <end position="395"/>
    </location>
</feature>
<feature type="compositionally biased region" description="Low complexity" evidence="1">
    <location>
        <begin position="723"/>
        <end position="732"/>
    </location>
</feature>
<feature type="compositionally biased region" description="Low complexity" evidence="1">
    <location>
        <begin position="346"/>
        <end position="357"/>
    </location>
</feature>
<dbReference type="Proteomes" id="UP000075714">
    <property type="component" value="Unassembled WGS sequence"/>
</dbReference>
<feature type="region of interest" description="Disordered" evidence="1">
    <location>
        <begin position="663"/>
        <end position="682"/>
    </location>
</feature>
<feature type="region of interest" description="Disordered" evidence="1">
    <location>
        <begin position="705"/>
        <end position="732"/>
    </location>
</feature>
<feature type="compositionally biased region" description="Gly residues" evidence="1">
    <location>
        <begin position="1006"/>
        <end position="1018"/>
    </location>
</feature>
<protein>
    <submittedName>
        <fullName evidence="2">Uncharacterized protein</fullName>
    </submittedName>
</protein>
<feature type="compositionally biased region" description="Low complexity" evidence="1">
    <location>
        <begin position="419"/>
        <end position="431"/>
    </location>
</feature>
<sequence length="1082" mass="108637">MFGPGIRSLAQQERIAVTVCTAPDAAPHLGPCDAAAGAAPAAAAAGGPGSCWGSAQAAVRQPAVASSSAAEPMDLTVWQLQLLRTGTNSWALAGVEALLRRLLGNWPPVGCERSLRYKVLTASKLPDGRIVLAAAAPAVVEEAVAAGAEAAAAAAARVAKAGMAGAIDSQERGLQQFCDPRDIPPACPTVTVRREFKRLLLPSNSLCAFFGERLAELAGIAPEAPHTVTVYADPAGGGNPGGVTLPSAAAASGGIPGAWAAAAPAAAPAPGPVVLQAWELEVQPPPRGGENFALTGGCALLRQLCVPYPHGTVRMARLPDGRVVLSAVEGKGIGQHGCDDEEEDAAANAAAGSVSGAAVGGGGGGVEPPPPPASVRQLRRGRQAPPSQLPQQTAVQLPPRARTRPQHLDEYVLETDTEAPSPRGAGAPAPSKAQQRMGYNNGTDANDGRQTRAAAPAAPAGAAVSALLPSANLVPVLTDACSDELLTAPAREASGLGTAAPPPLSSVLLPQCNDGPVKTLRHKRGQIILPHATACALFGSHMPARAAAEPQRVLVYTQAAPALSAAAASGGIAAHWATTGVPGAFPPGLVDPPCLVDPRPDLDPRHLRAWTLRLMHEGGPGRLVLAGAGELLQRLGELGTEGQLTGHRLPPPDGRLLLRPVERAEAQQSGPAASPRGGGSGIPADAAADVHFASLLLFAQAGGALAGTPSAPSDRNPGWGLDPAGAAAATPARLPQHADGLLAPASLLEPPPAWLPRQRPHAMAHLQPRAAHDVCDPAQSPLRAAADAPECSVSPWRAVTWTPYALDREFTPAGDAGPSCNAWSAGEEEGGGGPDETATDPWDEGGTATMAAAGSPEAGGARWGLRLDQPPPLWLRAAGGDRNAVQEMASRRAMRRAAAVGLATEPAVAVTAAAAENEADILALAAAEASVEQLATAGVEGCSSETGGALRGPVSAPCAAAAGISAGEQDALQALVALQGNRWAVGSPASAVNGNAGSCQQRQQRGGSGGGGCGGGGQVPAKAPWGAAPTAVATAAAAVGRDGQENVPPLPVHRDATWRPSATAAVGGPEEPRTGKRRRADE</sequence>
<feature type="compositionally biased region" description="Low complexity" evidence="1">
    <location>
        <begin position="1021"/>
        <end position="1040"/>
    </location>
</feature>
<evidence type="ECO:0000313" key="3">
    <source>
        <dbReference type="Proteomes" id="UP000075714"/>
    </source>
</evidence>
<dbReference type="EMBL" id="LSYV01000096">
    <property type="protein sequence ID" value="KXZ43295.1"/>
    <property type="molecule type" value="Genomic_DNA"/>
</dbReference>
<organism evidence="2 3">
    <name type="scientific">Gonium pectorale</name>
    <name type="common">Green alga</name>
    <dbReference type="NCBI Taxonomy" id="33097"/>
    <lineage>
        <taxon>Eukaryota</taxon>
        <taxon>Viridiplantae</taxon>
        <taxon>Chlorophyta</taxon>
        <taxon>core chlorophytes</taxon>
        <taxon>Chlorophyceae</taxon>
        <taxon>CS clade</taxon>
        <taxon>Chlamydomonadales</taxon>
        <taxon>Volvocaceae</taxon>
        <taxon>Gonium</taxon>
    </lineage>
</organism>
<gene>
    <name evidence="2" type="ORF">GPECTOR_95g684</name>
</gene>
<feature type="compositionally biased region" description="Basic and acidic residues" evidence="1">
    <location>
        <begin position="1070"/>
        <end position="1082"/>
    </location>
</feature>
<name>A0A150G1E0_GONPE</name>
<accession>A0A150G1E0</accession>
<feature type="region of interest" description="Disordered" evidence="1">
    <location>
        <begin position="990"/>
        <end position="1082"/>
    </location>
</feature>
<evidence type="ECO:0000256" key="1">
    <source>
        <dbReference type="SAM" id="MobiDB-lite"/>
    </source>
</evidence>
<evidence type="ECO:0000313" key="2">
    <source>
        <dbReference type="EMBL" id="KXZ43295.1"/>
    </source>
</evidence>
<feature type="compositionally biased region" description="Polar residues" evidence="1">
    <location>
        <begin position="432"/>
        <end position="444"/>
    </location>
</feature>